<accession>A0AAD4ZR88</accession>
<feature type="compositionally biased region" description="Basic residues" evidence="1">
    <location>
        <begin position="100"/>
        <end position="109"/>
    </location>
</feature>
<name>A0AAD4ZR88_PRUDU</name>
<keyword evidence="3" id="KW-1185">Reference proteome</keyword>
<evidence type="ECO:0000313" key="2">
    <source>
        <dbReference type="EMBL" id="KAI5352679.1"/>
    </source>
</evidence>
<organism evidence="2 3">
    <name type="scientific">Prunus dulcis</name>
    <name type="common">Almond</name>
    <name type="synonym">Amygdalus dulcis</name>
    <dbReference type="NCBI Taxonomy" id="3755"/>
    <lineage>
        <taxon>Eukaryota</taxon>
        <taxon>Viridiplantae</taxon>
        <taxon>Streptophyta</taxon>
        <taxon>Embryophyta</taxon>
        <taxon>Tracheophyta</taxon>
        <taxon>Spermatophyta</taxon>
        <taxon>Magnoliopsida</taxon>
        <taxon>eudicotyledons</taxon>
        <taxon>Gunneridae</taxon>
        <taxon>Pentapetalae</taxon>
        <taxon>rosids</taxon>
        <taxon>fabids</taxon>
        <taxon>Rosales</taxon>
        <taxon>Rosaceae</taxon>
        <taxon>Amygdaloideae</taxon>
        <taxon>Amygdaleae</taxon>
        <taxon>Prunus</taxon>
    </lineage>
</organism>
<dbReference type="AlphaFoldDB" id="A0AAD4ZR88"/>
<gene>
    <name evidence="2" type="ORF">L3X38_005570</name>
</gene>
<protein>
    <submittedName>
        <fullName evidence="2">Uncharacterized protein</fullName>
    </submittedName>
</protein>
<evidence type="ECO:0000313" key="3">
    <source>
        <dbReference type="Proteomes" id="UP001054821"/>
    </source>
</evidence>
<reference evidence="2 3" key="1">
    <citation type="journal article" date="2022" name="G3 (Bethesda)">
        <title>Whole-genome sequence and methylome profiling of the almond [Prunus dulcis (Mill.) D.A. Webb] cultivar 'Nonpareil'.</title>
        <authorList>
            <person name="D'Amico-Willman K.M."/>
            <person name="Ouma W.Z."/>
            <person name="Meulia T."/>
            <person name="Sideli G.M."/>
            <person name="Gradziel T.M."/>
            <person name="Fresnedo-Ramirez J."/>
        </authorList>
    </citation>
    <scope>NUCLEOTIDE SEQUENCE [LARGE SCALE GENOMIC DNA]</scope>
    <source>
        <strain evidence="2">Clone GOH B32 T37-40</strain>
    </source>
</reference>
<proteinExistence type="predicted"/>
<dbReference type="Proteomes" id="UP001054821">
    <property type="component" value="Chromosome 1"/>
</dbReference>
<evidence type="ECO:0000256" key="1">
    <source>
        <dbReference type="SAM" id="MobiDB-lite"/>
    </source>
</evidence>
<feature type="region of interest" description="Disordered" evidence="1">
    <location>
        <begin position="83"/>
        <end position="109"/>
    </location>
</feature>
<comment type="caution">
    <text evidence="2">The sequence shown here is derived from an EMBL/GenBank/DDBJ whole genome shotgun (WGS) entry which is preliminary data.</text>
</comment>
<dbReference type="EMBL" id="JAJFAZ020000001">
    <property type="protein sequence ID" value="KAI5352679.1"/>
    <property type="molecule type" value="Genomic_DNA"/>
</dbReference>
<sequence>MNKITERELTEYHVEFQIPYLVKWRIPEPIGSLSNPKDGEVAFFTDTLKLRLRLPLQPSVERILAHLRYASVTKVRAISESSKRQLMAGNQARQQERRPRAVARPKRKS</sequence>